<evidence type="ECO:0000313" key="3">
    <source>
        <dbReference type="Proteomes" id="UP001069090"/>
    </source>
</evidence>
<organism evidence="2 3">
    <name type="scientific">Dasania phycosphaerae</name>
    <dbReference type="NCBI Taxonomy" id="2950436"/>
    <lineage>
        <taxon>Bacteria</taxon>
        <taxon>Pseudomonadati</taxon>
        <taxon>Pseudomonadota</taxon>
        <taxon>Gammaproteobacteria</taxon>
        <taxon>Cellvibrionales</taxon>
        <taxon>Spongiibacteraceae</taxon>
        <taxon>Dasania</taxon>
    </lineage>
</organism>
<evidence type="ECO:0000313" key="2">
    <source>
        <dbReference type="EMBL" id="MCZ0867259.1"/>
    </source>
</evidence>
<accession>A0A9J6RRP8</accession>
<dbReference type="Proteomes" id="UP001069090">
    <property type="component" value="Unassembled WGS sequence"/>
</dbReference>
<feature type="transmembrane region" description="Helical" evidence="1">
    <location>
        <begin position="6"/>
        <end position="24"/>
    </location>
</feature>
<reference evidence="2 3" key="1">
    <citation type="submission" date="2022-12" db="EMBL/GenBank/DDBJ databases">
        <title>Dasania phycosphaerae sp. nov., isolated from particulate material of the south coast of Korea.</title>
        <authorList>
            <person name="Jiang Y."/>
        </authorList>
    </citation>
    <scope>NUCLEOTIDE SEQUENCE [LARGE SCALE GENOMIC DNA]</scope>
    <source>
        <strain evidence="2 3">GY-19</strain>
    </source>
</reference>
<sequence length="111" mass="12784">MEAYFGLLAFIALPTLGVMVLVWFRQITKLFDYLKNNYPAEYKSIGEPSLIMNNTPKNNIAFLRFIQGSRPAELGDEKLINWCKFLTKFFYAYMFIFAGFIITIMVSANAS</sequence>
<gene>
    <name evidence="2" type="ORF">O0V09_18840</name>
</gene>
<keyword evidence="1" id="KW-0472">Membrane</keyword>
<dbReference type="RefSeq" id="WP_268905495.1">
    <property type="nucleotide sequence ID" value="NZ_JAPTGG010000035.1"/>
</dbReference>
<feature type="transmembrane region" description="Helical" evidence="1">
    <location>
        <begin position="89"/>
        <end position="108"/>
    </location>
</feature>
<proteinExistence type="predicted"/>
<comment type="caution">
    <text evidence="2">The sequence shown here is derived from an EMBL/GenBank/DDBJ whole genome shotgun (WGS) entry which is preliminary data.</text>
</comment>
<evidence type="ECO:0000256" key="1">
    <source>
        <dbReference type="SAM" id="Phobius"/>
    </source>
</evidence>
<keyword evidence="3" id="KW-1185">Reference proteome</keyword>
<dbReference type="EMBL" id="JAPTGG010000035">
    <property type="protein sequence ID" value="MCZ0867259.1"/>
    <property type="molecule type" value="Genomic_DNA"/>
</dbReference>
<protein>
    <submittedName>
        <fullName evidence="2">Uncharacterized protein</fullName>
    </submittedName>
</protein>
<dbReference type="AlphaFoldDB" id="A0A9J6RRP8"/>
<name>A0A9J6RRP8_9GAMM</name>
<keyword evidence="1" id="KW-1133">Transmembrane helix</keyword>
<keyword evidence="1" id="KW-0812">Transmembrane</keyword>